<comment type="caution">
    <text evidence="2">The sequence shown here is derived from an EMBL/GenBank/DDBJ whole genome shotgun (WGS) entry which is preliminary data.</text>
</comment>
<keyword evidence="3" id="KW-1185">Reference proteome</keyword>
<protein>
    <submittedName>
        <fullName evidence="2">Uncharacterized protein</fullName>
    </submittedName>
</protein>
<evidence type="ECO:0000313" key="2">
    <source>
        <dbReference type="EMBL" id="ORY97175.1"/>
    </source>
</evidence>
<organism evidence="2 3">
    <name type="scientific">Syncephalastrum racemosum</name>
    <name type="common">Filamentous fungus</name>
    <dbReference type="NCBI Taxonomy" id="13706"/>
    <lineage>
        <taxon>Eukaryota</taxon>
        <taxon>Fungi</taxon>
        <taxon>Fungi incertae sedis</taxon>
        <taxon>Mucoromycota</taxon>
        <taxon>Mucoromycotina</taxon>
        <taxon>Mucoromycetes</taxon>
        <taxon>Mucorales</taxon>
        <taxon>Syncephalastraceae</taxon>
        <taxon>Syncephalastrum</taxon>
    </lineage>
</organism>
<proteinExistence type="predicted"/>
<sequence length="49" mass="5321">SRTLLALPGSGPRIPVKSYQVLSCSLVPLVLICLYPSCIVLDLCIHRIV</sequence>
<dbReference type="EMBL" id="MCGN01000004">
    <property type="protein sequence ID" value="ORY97175.1"/>
    <property type="molecule type" value="Genomic_DNA"/>
</dbReference>
<reference evidence="2 3" key="1">
    <citation type="submission" date="2016-07" db="EMBL/GenBank/DDBJ databases">
        <title>Pervasive Adenine N6-methylation of Active Genes in Fungi.</title>
        <authorList>
            <consortium name="DOE Joint Genome Institute"/>
            <person name="Mondo S.J."/>
            <person name="Dannebaum R.O."/>
            <person name="Kuo R.C."/>
            <person name="Labutti K."/>
            <person name="Haridas S."/>
            <person name="Kuo A."/>
            <person name="Salamov A."/>
            <person name="Ahrendt S.R."/>
            <person name="Lipzen A."/>
            <person name="Sullivan W."/>
            <person name="Andreopoulos W.B."/>
            <person name="Clum A."/>
            <person name="Lindquist E."/>
            <person name="Daum C."/>
            <person name="Ramamoorthy G.K."/>
            <person name="Gryganskyi A."/>
            <person name="Culley D."/>
            <person name="Magnuson J.K."/>
            <person name="James T.Y."/>
            <person name="O'Malley M.A."/>
            <person name="Stajich J.E."/>
            <person name="Spatafora J.W."/>
            <person name="Visel A."/>
            <person name="Grigoriev I.V."/>
        </authorList>
    </citation>
    <scope>NUCLEOTIDE SEQUENCE [LARGE SCALE GENOMIC DNA]</scope>
    <source>
        <strain evidence="2 3">NRRL 2496</strain>
    </source>
</reference>
<evidence type="ECO:0000256" key="1">
    <source>
        <dbReference type="SAM" id="Phobius"/>
    </source>
</evidence>
<accession>A0A1X2HDY8</accession>
<dbReference type="InParanoid" id="A0A1X2HDY8"/>
<keyword evidence="1" id="KW-0472">Membrane</keyword>
<name>A0A1X2HDY8_SYNRA</name>
<dbReference type="Proteomes" id="UP000242180">
    <property type="component" value="Unassembled WGS sequence"/>
</dbReference>
<keyword evidence="1" id="KW-0812">Transmembrane</keyword>
<gene>
    <name evidence="2" type="ORF">BCR43DRAFT_456081</name>
</gene>
<feature type="non-terminal residue" evidence="2">
    <location>
        <position position="1"/>
    </location>
</feature>
<keyword evidence="1" id="KW-1133">Transmembrane helix</keyword>
<dbReference type="AlphaFoldDB" id="A0A1X2HDY8"/>
<evidence type="ECO:0000313" key="3">
    <source>
        <dbReference type="Proteomes" id="UP000242180"/>
    </source>
</evidence>
<feature type="transmembrane region" description="Helical" evidence="1">
    <location>
        <begin position="20"/>
        <end position="45"/>
    </location>
</feature>